<feature type="domain" description="EamA" evidence="7">
    <location>
        <begin position="13"/>
        <end position="153"/>
    </location>
</feature>
<dbReference type="InterPro" id="IPR000620">
    <property type="entry name" value="EamA_dom"/>
</dbReference>
<accession>A0AAN9Q1W3</accession>
<evidence type="ECO:0000259" key="7">
    <source>
        <dbReference type="Pfam" id="PF00892"/>
    </source>
</evidence>
<evidence type="ECO:0000256" key="6">
    <source>
        <dbReference type="RuleBase" id="RU363077"/>
    </source>
</evidence>
<feature type="transmembrane region" description="Helical" evidence="6">
    <location>
        <begin position="187"/>
        <end position="206"/>
    </location>
</feature>
<evidence type="ECO:0000256" key="2">
    <source>
        <dbReference type="ARBA" id="ARBA00007635"/>
    </source>
</evidence>
<dbReference type="GO" id="GO:0016020">
    <property type="term" value="C:membrane"/>
    <property type="evidence" value="ECO:0007669"/>
    <property type="project" value="UniProtKB-SubCell"/>
</dbReference>
<feature type="transmembrane region" description="Helical" evidence="6">
    <location>
        <begin position="307"/>
        <end position="326"/>
    </location>
</feature>
<name>A0AAN9Q1W3_CLITE</name>
<keyword evidence="4 6" id="KW-1133">Transmembrane helix</keyword>
<gene>
    <name evidence="8" type="ORF">RJT34_04091</name>
</gene>
<dbReference type="EMBL" id="JAYKXN010000001">
    <property type="protein sequence ID" value="KAK7319371.1"/>
    <property type="molecule type" value="Genomic_DNA"/>
</dbReference>
<evidence type="ECO:0000256" key="5">
    <source>
        <dbReference type="ARBA" id="ARBA00023136"/>
    </source>
</evidence>
<dbReference type="GO" id="GO:0022857">
    <property type="term" value="F:transmembrane transporter activity"/>
    <property type="evidence" value="ECO:0007669"/>
    <property type="project" value="InterPro"/>
</dbReference>
<protein>
    <recommendedName>
        <fullName evidence="6">WAT1-related protein</fullName>
    </recommendedName>
</protein>
<dbReference type="Pfam" id="PF00892">
    <property type="entry name" value="EamA"/>
    <property type="match status" value="2"/>
</dbReference>
<feature type="transmembrane region" description="Helical" evidence="6">
    <location>
        <begin position="218"/>
        <end position="239"/>
    </location>
</feature>
<dbReference type="PANTHER" id="PTHR31218">
    <property type="entry name" value="WAT1-RELATED PROTEIN"/>
    <property type="match status" value="1"/>
</dbReference>
<dbReference type="SUPFAM" id="SSF103481">
    <property type="entry name" value="Multidrug resistance efflux transporter EmrE"/>
    <property type="match status" value="2"/>
</dbReference>
<feature type="transmembrane region" description="Helical" evidence="6">
    <location>
        <begin position="100"/>
        <end position="126"/>
    </location>
</feature>
<keyword evidence="9" id="KW-1185">Reference proteome</keyword>
<sequence>MNDVCKVIEDSKPVLLMVMVQIAYASVNIFYKLAINDGMSIRIVIAYRLVFALVFTFALALIFERKSRPKLTWRVLFMSFFSGLFGASLFHNLFLEALDLVSATFATAIYNLVPALTFILAIFCGLEKLNMRSAEGKAKVLGTIIGIGGSMVLTFYKGANINIRSRTNLMHRNGHVTTLPTDSGHKLLGILCGFGSCFSFALWLIIQSKIAKEYPSHHSSTFLMTVMAAIQATAFALFVEKDWSQWKLGSTIRILTVTYSAILASGVAVIAVTWCVRMRGPVFVSVFNPLMLVLVAVADSLLLDENLYVGSLIGGLLIVCGLYMVLWGKSKEMTKTNHDASSESEITQSNRVLIANGAENTLKTLTEFEGFLDFVVTELDVSRMNGFEIQKHIQNELQIPVIGNYSFLHLDT</sequence>
<feature type="transmembrane region" description="Helical" evidence="6">
    <location>
        <begin position="282"/>
        <end position="301"/>
    </location>
</feature>
<reference evidence="8 9" key="1">
    <citation type="submission" date="2024-01" db="EMBL/GenBank/DDBJ databases">
        <title>The genomes of 5 underutilized Papilionoideae crops provide insights into root nodulation and disease resistance.</title>
        <authorList>
            <person name="Yuan L."/>
        </authorList>
    </citation>
    <scope>NUCLEOTIDE SEQUENCE [LARGE SCALE GENOMIC DNA]</scope>
    <source>
        <strain evidence="8">LY-2023</strain>
        <tissue evidence="8">Leaf</tissue>
    </source>
</reference>
<feature type="domain" description="EamA" evidence="7">
    <location>
        <begin position="188"/>
        <end position="326"/>
    </location>
</feature>
<dbReference type="AlphaFoldDB" id="A0AAN9Q1W3"/>
<evidence type="ECO:0000256" key="4">
    <source>
        <dbReference type="ARBA" id="ARBA00022989"/>
    </source>
</evidence>
<feature type="transmembrane region" description="Helical" evidence="6">
    <location>
        <begin position="138"/>
        <end position="156"/>
    </location>
</feature>
<comment type="similarity">
    <text evidence="2 6">Belongs to the drug/metabolite transporter (DMT) superfamily. Plant drug/metabolite exporter (P-DME) (TC 2.A.7.4) family.</text>
</comment>
<keyword evidence="3 6" id="KW-0812">Transmembrane</keyword>
<feature type="transmembrane region" description="Helical" evidence="6">
    <location>
        <begin position="75"/>
        <end position="94"/>
    </location>
</feature>
<dbReference type="InterPro" id="IPR030184">
    <property type="entry name" value="WAT1-related"/>
</dbReference>
<dbReference type="Proteomes" id="UP001359559">
    <property type="component" value="Unassembled WGS sequence"/>
</dbReference>
<evidence type="ECO:0000313" key="8">
    <source>
        <dbReference type="EMBL" id="KAK7319371.1"/>
    </source>
</evidence>
<feature type="transmembrane region" description="Helical" evidence="6">
    <location>
        <begin position="251"/>
        <end position="275"/>
    </location>
</feature>
<comment type="caution">
    <text evidence="8">The sequence shown here is derived from an EMBL/GenBank/DDBJ whole genome shotgun (WGS) entry which is preliminary data.</text>
</comment>
<feature type="transmembrane region" description="Helical" evidence="6">
    <location>
        <begin position="12"/>
        <end position="31"/>
    </location>
</feature>
<evidence type="ECO:0000256" key="3">
    <source>
        <dbReference type="ARBA" id="ARBA00022692"/>
    </source>
</evidence>
<proteinExistence type="inferred from homology"/>
<feature type="transmembrane region" description="Helical" evidence="6">
    <location>
        <begin position="43"/>
        <end position="63"/>
    </location>
</feature>
<dbReference type="InterPro" id="IPR037185">
    <property type="entry name" value="EmrE-like"/>
</dbReference>
<evidence type="ECO:0000313" key="9">
    <source>
        <dbReference type="Proteomes" id="UP001359559"/>
    </source>
</evidence>
<organism evidence="8 9">
    <name type="scientific">Clitoria ternatea</name>
    <name type="common">Butterfly pea</name>
    <dbReference type="NCBI Taxonomy" id="43366"/>
    <lineage>
        <taxon>Eukaryota</taxon>
        <taxon>Viridiplantae</taxon>
        <taxon>Streptophyta</taxon>
        <taxon>Embryophyta</taxon>
        <taxon>Tracheophyta</taxon>
        <taxon>Spermatophyta</taxon>
        <taxon>Magnoliopsida</taxon>
        <taxon>eudicotyledons</taxon>
        <taxon>Gunneridae</taxon>
        <taxon>Pentapetalae</taxon>
        <taxon>rosids</taxon>
        <taxon>fabids</taxon>
        <taxon>Fabales</taxon>
        <taxon>Fabaceae</taxon>
        <taxon>Papilionoideae</taxon>
        <taxon>50 kb inversion clade</taxon>
        <taxon>NPAAA clade</taxon>
        <taxon>indigoferoid/millettioid clade</taxon>
        <taxon>Phaseoleae</taxon>
        <taxon>Clitoria</taxon>
    </lineage>
</organism>
<evidence type="ECO:0000256" key="1">
    <source>
        <dbReference type="ARBA" id="ARBA00004141"/>
    </source>
</evidence>
<comment type="subcellular location">
    <subcellularLocation>
        <location evidence="1 6">Membrane</location>
        <topology evidence="1 6">Multi-pass membrane protein</topology>
    </subcellularLocation>
</comment>
<keyword evidence="5 6" id="KW-0472">Membrane</keyword>